<dbReference type="OrthoDB" id="9767561at2"/>
<reference evidence="1 2" key="1">
    <citation type="submission" date="2017-12" db="EMBL/GenBank/DDBJ databases">
        <title>The draft genome sequence of Brumimicrobium saltpan LHR20.</title>
        <authorList>
            <person name="Do Z.-J."/>
            <person name="Luo H.-R."/>
        </authorList>
    </citation>
    <scope>NUCLEOTIDE SEQUENCE [LARGE SCALE GENOMIC DNA]</scope>
    <source>
        <strain evidence="1 2">LHR20</strain>
    </source>
</reference>
<dbReference type="RefSeq" id="WP_101335523.1">
    <property type="nucleotide sequence ID" value="NZ_PJNI01000018.1"/>
</dbReference>
<proteinExistence type="predicted"/>
<dbReference type="EMBL" id="PJNI01000018">
    <property type="protein sequence ID" value="PKR79808.1"/>
    <property type="molecule type" value="Genomic_DNA"/>
</dbReference>
<dbReference type="Proteomes" id="UP000236654">
    <property type="component" value="Unassembled WGS sequence"/>
</dbReference>
<evidence type="ECO:0000313" key="2">
    <source>
        <dbReference type="Proteomes" id="UP000236654"/>
    </source>
</evidence>
<protein>
    <submittedName>
        <fullName evidence="1">Uncharacterized protein</fullName>
    </submittedName>
</protein>
<dbReference type="AlphaFoldDB" id="A0A2I0QZQ6"/>
<sequence>MKEELKADFNILDARHLHTFEIPFALPKLESPSNTMQFDVDAKTIEAGDFLLNGSQNAACKVGEELADYILKDAKCLN</sequence>
<evidence type="ECO:0000313" key="1">
    <source>
        <dbReference type="EMBL" id="PKR79808.1"/>
    </source>
</evidence>
<comment type="caution">
    <text evidence="1">The sequence shown here is derived from an EMBL/GenBank/DDBJ whole genome shotgun (WGS) entry which is preliminary data.</text>
</comment>
<gene>
    <name evidence="1" type="ORF">CW751_13340</name>
</gene>
<name>A0A2I0QZQ6_9FLAO</name>
<organism evidence="1 2">
    <name type="scientific">Brumimicrobium salinarum</name>
    <dbReference type="NCBI Taxonomy" id="2058658"/>
    <lineage>
        <taxon>Bacteria</taxon>
        <taxon>Pseudomonadati</taxon>
        <taxon>Bacteroidota</taxon>
        <taxon>Flavobacteriia</taxon>
        <taxon>Flavobacteriales</taxon>
        <taxon>Crocinitomicaceae</taxon>
        <taxon>Brumimicrobium</taxon>
    </lineage>
</organism>
<accession>A0A2I0QZQ6</accession>
<keyword evidence="2" id="KW-1185">Reference proteome</keyword>